<name>A0A517SA35_9PLAN</name>
<evidence type="ECO:0000313" key="1">
    <source>
        <dbReference type="EMBL" id="QDT52989.1"/>
    </source>
</evidence>
<evidence type="ECO:0000313" key="2">
    <source>
        <dbReference type="Proteomes" id="UP000315700"/>
    </source>
</evidence>
<evidence type="ECO:0008006" key="3">
    <source>
        <dbReference type="Google" id="ProtNLM"/>
    </source>
</evidence>
<organism evidence="1 2">
    <name type="scientific">Caulifigura coniformis</name>
    <dbReference type="NCBI Taxonomy" id="2527983"/>
    <lineage>
        <taxon>Bacteria</taxon>
        <taxon>Pseudomonadati</taxon>
        <taxon>Planctomycetota</taxon>
        <taxon>Planctomycetia</taxon>
        <taxon>Planctomycetales</taxon>
        <taxon>Planctomycetaceae</taxon>
        <taxon>Caulifigura</taxon>
    </lineage>
</organism>
<dbReference type="InterPro" id="IPR014094">
    <property type="entry name" value="LpoB"/>
</dbReference>
<dbReference type="Gene3D" id="3.40.50.10610">
    <property type="entry name" value="ABC-type transport auxiliary lipoprotein component"/>
    <property type="match status" value="1"/>
</dbReference>
<dbReference type="AlphaFoldDB" id="A0A517SA35"/>
<dbReference type="Pfam" id="PF13036">
    <property type="entry name" value="LpoB"/>
    <property type="match status" value="1"/>
</dbReference>
<dbReference type="OrthoDB" id="211517at2"/>
<sequence>MQRRQFLSQMIFVAPLALGCRGRQVAHVLRGDQEDMVGSHEAGAETWKPLVAEATCKLLAREQEVVQTSSAEQIGMSVESGDGSTASMKAVSILDGLPKKRVCFVGVENKSQEELGDYREQLYEQIDTIINESKTFGVVNRKFVEAGLRQAALRPDDLFVPNNRRNFVAIMEQQEQPFDYLLFARVTSGTTDNNGDYQRDYLLTLELVNVATGDFAKESAELRKGYHKSKLSKLRNYGA</sequence>
<dbReference type="Proteomes" id="UP000315700">
    <property type="component" value="Chromosome"/>
</dbReference>
<gene>
    <name evidence="1" type="ORF">Pan44_10030</name>
</gene>
<dbReference type="PROSITE" id="PS51257">
    <property type="entry name" value="PROKAR_LIPOPROTEIN"/>
    <property type="match status" value="1"/>
</dbReference>
<dbReference type="EMBL" id="CP036271">
    <property type="protein sequence ID" value="QDT52989.1"/>
    <property type="molecule type" value="Genomic_DNA"/>
</dbReference>
<dbReference type="InParanoid" id="A0A517SA35"/>
<proteinExistence type="predicted"/>
<keyword evidence="2" id="KW-1185">Reference proteome</keyword>
<dbReference type="KEGG" id="ccos:Pan44_10030"/>
<accession>A0A517SA35</accession>
<dbReference type="RefSeq" id="WP_145027815.1">
    <property type="nucleotide sequence ID" value="NZ_CP036271.1"/>
</dbReference>
<protein>
    <recommendedName>
        <fullName evidence="3">Penicillin-binding protein activator LpoB</fullName>
    </recommendedName>
</protein>
<reference evidence="1 2" key="1">
    <citation type="submission" date="2019-02" db="EMBL/GenBank/DDBJ databases">
        <title>Deep-cultivation of Planctomycetes and their phenomic and genomic characterization uncovers novel biology.</title>
        <authorList>
            <person name="Wiegand S."/>
            <person name="Jogler M."/>
            <person name="Boedeker C."/>
            <person name="Pinto D."/>
            <person name="Vollmers J."/>
            <person name="Rivas-Marin E."/>
            <person name="Kohn T."/>
            <person name="Peeters S.H."/>
            <person name="Heuer A."/>
            <person name="Rast P."/>
            <person name="Oberbeckmann S."/>
            <person name="Bunk B."/>
            <person name="Jeske O."/>
            <person name="Meyerdierks A."/>
            <person name="Storesund J.E."/>
            <person name="Kallscheuer N."/>
            <person name="Luecker S."/>
            <person name="Lage O.M."/>
            <person name="Pohl T."/>
            <person name="Merkel B.J."/>
            <person name="Hornburger P."/>
            <person name="Mueller R.-W."/>
            <person name="Bruemmer F."/>
            <person name="Labrenz M."/>
            <person name="Spormann A.M."/>
            <person name="Op den Camp H."/>
            <person name="Overmann J."/>
            <person name="Amann R."/>
            <person name="Jetten M.S.M."/>
            <person name="Mascher T."/>
            <person name="Medema M.H."/>
            <person name="Devos D.P."/>
            <person name="Kaster A.-K."/>
            <person name="Ovreas L."/>
            <person name="Rohde M."/>
            <person name="Galperin M.Y."/>
            <person name="Jogler C."/>
        </authorList>
    </citation>
    <scope>NUCLEOTIDE SEQUENCE [LARGE SCALE GENOMIC DNA]</scope>
    <source>
        <strain evidence="1 2">Pan44</strain>
    </source>
</reference>